<protein>
    <recommendedName>
        <fullName evidence="5">RING-type domain-containing protein</fullName>
    </recommendedName>
</protein>
<dbReference type="GO" id="GO:0008270">
    <property type="term" value="F:zinc ion binding"/>
    <property type="evidence" value="ECO:0007669"/>
    <property type="project" value="UniProtKB-KW"/>
</dbReference>
<dbReference type="Gene3D" id="3.30.40.10">
    <property type="entry name" value="Zinc/RING finger domain, C3HC4 (zinc finger)"/>
    <property type="match status" value="1"/>
</dbReference>
<evidence type="ECO:0000256" key="4">
    <source>
        <dbReference type="PROSITE-ProRule" id="PRU00175"/>
    </source>
</evidence>
<dbReference type="EMBL" id="CAKKLH010000190">
    <property type="protein sequence ID" value="CAH0105481.1"/>
    <property type="molecule type" value="Genomic_DNA"/>
</dbReference>
<keyword evidence="3" id="KW-0862">Zinc</keyword>
<dbReference type="InterPro" id="IPR017907">
    <property type="entry name" value="Znf_RING_CS"/>
</dbReference>
<evidence type="ECO:0000259" key="5">
    <source>
        <dbReference type="PROSITE" id="PS50089"/>
    </source>
</evidence>
<keyword evidence="7" id="KW-1185">Reference proteome</keyword>
<evidence type="ECO:0000256" key="2">
    <source>
        <dbReference type="ARBA" id="ARBA00022771"/>
    </source>
</evidence>
<name>A0A8J2RLN6_9CRUS</name>
<organism evidence="6 7">
    <name type="scientific">Daphnia galeata</name>
    <dbReference type="NCBI Taxonomy" id="27404"/>
    <lineage>
        <taxon>Eukaryota</taxon>
        <taxon>Metazoa</taxon>
        <taxon>Ecdysozoa</taxon>
        <taxon>Arthropoda</taxon>
        <taxon>Crustacea</taxon>
        <taxon>Branchiopoda</taxon>
        <taxon>Diplostraca</taxon>
        <taxon>Cladocera</taxon>
        <taxon>Anomopoda</taxon>
        <taxon>Daphniidae</taxon>
        <taxon>Daphnia</taxon>
    </lineage>
</organism>
<evidence type="ECO:0000256" key="1">
    <source>
        <dbReference type="ARBA" id="ARBA00022723"/>
    </source>
</evidence>
<dbReference type="PROSITE" id="PS50089">
    <property type="entry name" value="ZF_RING_2"/>
    <property type="match status" value="1"/>
</dbReference>
<reference evidence="6" key="1">
    <citation type="submission" date="2021-11" db="EMBL/GenBank/DDBJ databases">
        <authorList>
            <person name="Schell T."/>
        </authorList>
    </citation>
    <scope>NUCLEOTIDE SEQUENCE</scope>
    <source>
        <strain evidence="6">M5</strain>
    </source>
</reference>
<accession>A0A8J2RLN6</accession>
<dbReference type="OrthoDB" id="8062037at2759"/>
<dbReference type="InterPro" id="IPR018957">
    <property type="entry name" value="Znf_C3HC4_RING-type"/>
</dbReference>
<dbReference type="Proteomes" id="UP000789390">
    <property type="component" value="Unassembled WGS sequence"/>
</dbReference>
<evidence type="ECO:0000313" key="7">
    <source>
        <dbReference type="Proteomes" id="UP000789390"/>
    </source>
</evidence>
<keyword evidence="2 4" id="KW-0863">Zinc-finger</keyword>
<feature type="domain" description="RING-type" evidence="5">
    <location>
        <begin position="19"/>
        <end position="62"/>
    </location>
</feature>
<keyword evidence="1" id="KW-0479">Metal-binding</keyword>
<dbReference type="PROSITE" id="PS00518">
    <property type="entry name" value="ZF_RING_1"/>
    <property type="match status" value="1"/>
</dbReference>
<gene>
    <name evidence="6" type="ORF">DGAL_LOCUS8505</name>
</gene>
<sequence>MASSSTSSPQWRIIERILCNACFEIHDRDQHLAKLLDCYHHMCKSCVENRISDGKIKCPFCTKITLCPSGSSEEIFTDEDRTRLVEQLFKMCHINAVPLNFCGNCREGAVEVCRIRSHKVYCISEEIRMYLLKTELLRRAYEKESRTDFRLFDALD</sequence>
<evidence type="ECO:0000313" key="6">
    <source>
        <dbReference type="EMBL" id="CAH0105481.1"/>
    </source>
</evidence>
<dbReference type="Pfam" id="PF00097">
    <property type="entry name" value="zf-C3HC4"/>
    <property type="match status" value="1"/>
</dbReference>
<dbReference type="InterPro" id="IPR013083">
    <property type="entry name" value="Znf_RING/FYVE/PHD"/>
</dbReference>
<dbReference type="SUPFAM" id="SSF57850">
    <property type="entry name" value="RING/U-box"/>
    <property type="match status" value="1"/>
</dbReference>
<dbReference type="PANTHER" id="PTHR47156:SF10">
    <property type="entry name" value="E3 UBIQUITIN-PROTEIN LIGASE TRIM-21-RELATED"/>
    <property type="match status" value="1"/>
</dbReference>
<dbReference type="InterPro" id="IPR052667">
    <property type="entry name" value="E3_ubiquitin-ligase_RING"/>
</dbReference>
<proteinExistence type="predicted"/>
<comment type="caution">
    <text evidence="6">The sequence shown here is derived from an EMBL/GenBank/DDBJ whole genome shotgun (WGS) entry which is preliminary data.</text>
</comment>
<evidence type="ECO:0000256" key="3">
    <source>
        <dbReference type="ARBA" id="ARBA00022833"/>
    </source>
</evidence>
<dbReference type="PANTHER" id="PTHR47156">
    <property type="entry name" value="PROTEIN CBG20824"/>
    <property type="match status" value="1"/>
</dbReference>
<dbReference type="SMART" id="SM00184">
    <property type="entry name" value="RING"/>
    <property type="match status" value="1"/>
</dbReference>
<dbReference type="AlphaFoldDB" id="A0A8J2RLN6"/>
<dbReference type="InterPro" id="IPR001841">
    <property type="entry name" value="Znf_RING"/>
</dbReference>